<protein>
    <recommendedName>
        <fullName evidence="11">Variant Ionotropic Glutamate Receptor</fullName>
    </recommendedName>
</protein>
<evidence type="ECO:0000313" key="10">
    <source>
        <dbReference type="Proteomes" id="UP001487740"/>
    </source>
</evidence>
<keyword evidence="8" id="KW-0732">Signal</keyword>
<dbReference type="InterPro" id="IPR052192">
    <property type="entry name" value="Insect_Ionotropic_Sensory_Rcpt"/>
</dbReference>
<keyword evidence="10" id="KW-1185">Reference proteome</keyword>
<evidence type="ECO:0000256" key="4">
    <source>
        <dbReference type="ARBA" id="ARBA00022989"/>
    </source>
</evidence>
<evidence type="ECO:0000256" key="6">
    <source>
        <dbReference type="ARBA" id="ARBA00023170"/>
    </source>
</evidence>
<gene>
    <name evidence="9" type="ORF">O3P69_014487</name>
</gene>
<dbReference type="EMBL" id="JARAKH010000034">
    <property type="protein sequence ID" value="KAK8384953.1"/>
    <property type="molecule type" value="Genomic_DNA"/>
</dbReference>
<proteinExistence type="predicted"/>
<dbReference type="Gene3D" id="3.40.190.10">
    <property type="entry name" value="Periplasmic binding protein-like II"/>
    <property type="match status" value="1"/>
</dbReference>
<dbReference type="SUPFAM" id="SSF53850">
    <property type="entry name" value="Periplasmic binding protein-like II"/>
    <property type="match status" value="1"/>
</dbReference>
<evidence type="ECO:0000256" key="3">
    <source>
        <dbReference type="ARBA" id="ARBA00022692"/>
    </source>
</evidence>
<organism evidence="9 10">
    <name type="scientific">Scylla paramamosain</name>
    <name type="common">Mud crab</name>
    <dbReference type="NCBI Taxonomy" id="85552"/>
    <lineage>
        <taxon>Eukaryota</taxon>
        <taxon>Metazoa</taxon>
        <taxon>Ecdysozoa</taxon>
        <taxon>Arthropoda</taxon>
        <taxon>Crustacea</taxon>
        <taxon>Multicrustacea</taxon>
        <taxon>Malacostraca</taxon>
        <taxon>Eumalacostraca</taxon>
        <taxon>Eucarida</taxon>
        <taxon>Decapoda</taxon>
        <taxon>Pleocyemata</taxon>
        <taxon>Brachyura</taxon>
        <taxon>Eubrachyura</taxon>
        <taxon>Portunoidea</taxon>
        <taxon>Portunidae</taxon>
        <taxon>Portuninae</taxon>
        <taxon>Scylla</taxon>
    </lineage>
</organism>
<accession>A0AAW0TCC7</accession>
<evidence type="ECO:0000256" key="8">
    <source>
        <dbReference type="SAM" id="SignalP"/>
    </source>
</evidence>
<evidence type="ECO:0000313" key="9">
    <source>
        <dbReference type="EMBL" id="KAK8384953.1"/>
    </source>
</evidence>
<keyword evidence="2" id="KW-1003">Cell membrane</keyword>
<dbReference type="Gene3D" id="1.10.287.70">
    <property type="match status" value="1"/>
</dbReference>
<dbReference type="PANTHER" id="PTHR42643">
    <property type="entry name" value="IONOTROPIC RECEPTOR 20A-RELATED"/>
    <property type="match status" value="1"/>
</dbReference>
<keyword evidence="3" id="KW-0812">Transmembrane</keyword>
<evidence type="ECO:0008006" key="11">
    <source>
        <dbReference type="Google" id="ProtNLM"/>
    </source>
</evidence>
<dbReference type="AlphaFoldDB" id="A0AAW0TCC7"/>
<name>A0AAW0TCC7_SCYPA</name>
<comment type="subcellular location">
    <subcellularLocation>
        <location evidence="1">Cell membrane</location>
        <topology evidence="1">Multi-pass membrane protein</topology>
    </subcellularLocation>
</comment>
<keyword evidence="5" id="KW-0472">Membrane</keyword>
<keyword evidence="4" id="KW-1133">Transmembrane helix</keyword>
<comment type="caution">
    <text evidence="9">The sequence shown here is derived from an EMBL/GenBank/DDBJ whole genome shotgun (WGS) entry which is preliminary data.</text>
</comment>
<dbReference type="Proteomes" id="UP001487740">
    <property type="component" value="Unassembled WGS sequence"/>
</dbReference>
<dbReference type="PANTHER" id="PTHR42643:SF24">
    <property type="entry name" value="IONOTROPIC RECEPTOR 60A"/>
    <property type="match status" value="1"/>
</dbReference>
<keyword evidence="7" id="KW-0325">Glycoprotein</keyword>
<evidence type="ECO:0000256" key="2">
    <source>
        <dbReference type="ARBA" id="ARBA00022475"/>
    </source>
</evidence>
<reference evidence="9 10" key="1">
    <citation type="submission" date="2023-03" db="EMBL/GenBank/DDBJ databases">
        <title>High-quality genome of Scylla paramamosain provides insights in environmental adaptation.</title>
        <authorList>
            <person name="Zhang L."/>
        </authorList>
    </citation>
    <scope>NUCLEOTIDE SEQUENCE [LARGE SCALE GENOMIC DNA]</scope>
    <source>
        <strain evidence="9">LZ_2023a</strain>
        <tissue evidence="9">Muscle</tissue>
    </source>
</reference>
<feature type="chain" id="PRO_5043878144" description="Variant Ionotropic Glutamate Receptor" evidence="8">
    <location>
        <begin position="20"/>
        <end position="587"/>
    </location>
</feature>
<evidence type="ECO:0000256" key="1">
    <source>
        <dbReference type="ARBA" id="ARBA00004651"/>
    </source>
</evidence>
<sequence>MKSLLVVVLTASCAWGAASRSLLPGNTKAAAVAASASILRTHSPCSHATLLLTDGDKKVDAVQAPRGVTVFQAAAGGLNDNNTRTHLKETVDDIRQIEGAWQCLVVVVVSDDPAFLAAFAHLSLRRHALRWSTRILVLTRLPLSHLGGLHGLLSNRNAMLLRIQDHKTSRSVRRVGVFVWQPYSAPGSTPLRVATWTPHGRLTLASHMSLFPDKFSVFSSAPRLKVVVEVLPAHSLSWVDDAGVPDGRRLEYKGQMSDVVKYFAARMNFTTTYVLSPERTFGSRMADGSWTGMIGMVVRETDPWGFLLPLTPLVWAVTLAALLGVLLILKLFPSCLPGRSLLRGGWTANTYNPVRVLLQQGEASGTALDPSCRMLPRVLKVSVFSESSSRALMKTNSASLTPNADVVWPAEWWWWERLVLELWMLTSLVLTKSYAGNLMSLLAVRYVPQPFQTLRDVLDHPSVVMIWQKYSSYEQLVRDATFGEMREVAGLEKEGRLEFHTQARYKESLDTLVRAGGHVLLDAESSLKTLVTSDFTEKGKYQPSKQARMRTLFSAQPGPCQRAWHFIKHSSNTAPPVLACLLVCCCS</sequence>
<keyword evidence="6" id="KW-0675">Receptor</keyword>
<evidence type="ECO:0000256" key="5">
    <source>
        <dbReference type="ARBA" id="ARBA00023136"/>
    </source>
</evidence>
<dbReference type="GO" id="GO:0005886">
    <property type="term" value="C:plasma membrane"/>
    <property type="evidence" value="ECO:0007669"/>
    <property type="project" value="UniProtKB-SubCell"/>
</dbReference>
<feature type="signal peptide" evidence="8">
    <location>
        <begin position="1"/>
        <end position="19"/>
    </location>
</feature>
<evidence type="ECO:0000256" key="7">
    <source>
        <dbReference type="ARBA" id="ARBA00023180"/>
    </source>
</evidence>